<sequence length="148" mass="16405">MARDRLVKAARQGEGAESGCAVSLILHVSVELQPVSPHHVSRGAWLPSAGYARRVHFTRTYSAPTFDGQGAMGLSRRISLLPHDCQQNLSCRTRNDRWKHLKVPSKRRGQDGARITIIKEAMGGEPAKRRMSKPRLTQRASGLRLPCS</sequence>
<evidence type="ECO:0000256" key="1">
    <source>
        <dbReference type="SAM" id="MobiDB-lite"/>
    </source>
</evidence>
<keyword evidence="3" id="KW-1185">Reference proteome</keyword>
<organism evidence="2 3">
    <name type="scientific">Pleurodeles waltl</name>
    <name type="common">Iberian ribbed newt</name>
    <dbReference type="NCBI Taxonomy" id="8319"/>
    <lineage>
        <taxon>Eukaryota</taxon>
        <taxon>Metazoa</taxon>
        <taxon>Chordata</taxon>
        <taxon>Craniata</taxon>
        <taxon>Vertebrata</taxon>
        <taxon>Euteleostomi</taxon>
        <taxon>Amphibia</taxon>
        <taxon>Batrachia</taxon>
        <taxon>Caudata</taxon>
        <taxon>Salamandroidea</taxon>
        <taxon>Salamandridae</taxon>
        <taxon>Pleurodelinae</taxon>
        <taxon>Pleurodeles</taxon>
    </lineage>
</organism>
<dbReference type="EMBL" id="JANPWB010000014">
    <property type="protein sequence ID" value="KAJ1096340.1"/>
    <property type="molecule type" value="Genomic_DNA"/>
</dbReference>
<reference evidence="2" key="1">
    <citation type="journal article" date="2022" name="bioRxiv">
        <title>Sequencing and chromosome-scale assembly of the giantPleurodeles waltlgenome.</title>
        <authorList>
            <person name="Brown T."/>
            <person name="Elewa A."/>
            <person name="Iarovenko S."/>
            <person name="Subramanian E."/>
            <person name="Araus A.J."/>
            <person name="Petzold A."/>
            <person name="Susuki M."/>
            <person name="Suzuki K.-i.T."/>
            <person name="Hayashi T."/>
            <person name="Toyoda A."/>
            <person name="Oliveira C."/>
            <person name="Osipova E."/>
            <person name="Leigh N.D."/>
            <person name="Simon A."/>
            <person name="Yun M.H."/>
        </authorList>
    </citation>
    <scope>NUCLEOTIDE SEQUENCE</scope>
    <source>
        <strain evidence="2">20211129_DDA</strain>
        <tissue evidence="2">Liver</tissue>
    </source>
</reference>
<proteinExistence type="predicted"/>
<dbReference type="Proteomes" id="UP001066276">
    <property type="component" value="Chromosome 10"/>
</dbReference>
<name>A0AAV7M0L4_PLEWA</name>
<accession>A0AAV7M0L4</accession>
<dbReference type="AlphaFoldDB" id="A0AAV7M0L4"/>
<evidence type="ECO:0000313" key="3">
    <source>
        <dbReference type="Proteomes" id="UP001066276"/>
    </source>
</evidence>
<feature type="region of interest" description="Disordered" evidence="1">
    <location>
        <begin position="123"/>
        <end position="148"/>
    </location>
</feature>
<protein>
    <submittedName>
        <fullName evidence="2">Uncharacterized protein</fullName>
    </submittedName>
</protein>
<evidence type="ECO:0000313" key="2">
    <source>
        <dbReference type="EMBL" id="KAJ1096340.1"/>
    </source>
</evidence>
<comment type="caution">
    <text evidence="2">The sequence shown here is derived from an EMBL/GenBank/DDBJ whole genome shotgun (WGS) entry which is preliminary data.</text>
</comment>
<gene>
    <name evidence="2" type="ORF">NDU88_001483</name>
</gene>